<dbReference type="EMBL" id="DS474772">
    <property type="protein sequence ID" value="EDO26771.1"/>
    <property type="molecule type" value="Genomic_DNA"/>
</dbReference>
<dbReference type="InterPro" id="IPR051203">
    <property type="entry name" value="Polysaccharide_Synthase-Rel"/>
</dbReference>
<dbReference type="Pfam" id="PF02719">
    <property type="entry name" value="Polysacc_synt_2"/>
    <property type="match status" value="1"/>
</dbReference>
<proteinExistence type="inferred from homology"/>
<gene>
    <name evidence="3" type="ORF">NEMVEDRAFT_v1g224738</name>
</gene>
<dbReference type="PhylomeDB" id="A7TB45"/>
<comment type="similarity">
    <text evidence="1">Belongs to the polysaccharide synthase family.</text>
</comment>
<dbReference type="AlphaFoldDB" id="A7TB45"/>
<dbReference type="eggNOG" id="KOG0747">
    <property type="taxonomic scope" value="Eukaryota"/>
</dbReference>
<protein>
    <recommendedName>
        <fullName evidence="2">Polysaccharide biosynthesis protein CapD-like domain-containing protein</fullName>
    </recommendedName>
</protein>
<organism evidence="3 4">
    <name type="scientific">Nematostella vectensis</name>
    <name type="common">Starlet sea anemone</name>
    <dbReference type="NCBI Taxonomy" id="45351"/>
    <lineage>
        <taxon>Eukaryota</taxon>
        <taxon>Metazoa</taxon>
        <taxon>Cnidaria</taxon>
        <taxon>Anthozoa</taxon>
        <taxon>Hexacorallia</taxon>
        <taxon>Actiniaria</taxon>
        <taxon>Edwardsiidae</taxon>
        <taxon>Nematostella</taxon>
    </lineage>
</organism>
<feature type="domain" description="Polysaccharide biosynthesis protein CapD-like" evidence="2">
    <location>
        <begin position="1"/>
        <end position="289"/>
    </location>
</feature>
<evidence type="ECO:0000256" key="1">
    <source>
        <dbReference type="ARBA" id="ARBA00007430"/>
    </source>
</evidence>
<dbReference type="Proteomes" id="UP000001593">
    <property type="component" value="Unassembled WGS sequence"/>
</dbReference>
<sequence length="345" mass="38832">SIGSELVRQLIKYKPSLIILCDKAETPMHELYLEIKESHKNASIKAYIGDICDRVRMEHLFEIYNPEVVFHAAAYKHVPLMEDNPSIAILNNVNGTKNLVELSQTNGVEKFVMVSTDKAVNPTNIMGASKRIAEIFTQSYYKEQVKDYEKGLGGNHPPTKFVTTRFGNVLGSNGSVIPRFKKQLDAGGPITVTHPEITRYFMTIPEACQLVIEAGVMGQGSEIFVFDMGEPVKIVDLAKKIIRLAGKEPDVDIKIVYTGLRPGEKLYEELLNNSENVMPTYHDKIMIANVAEYDFNIVKERVEKLINSARQHYTLETVGMIKDLVPEYTSTNKTYAEAKVNTKKK</sequence>
<evidence type="ECO:0000259" key="2">
    <source>
        <dbReference type="Pfam" id="PF02719"/>
    </source>
</evidence>
<dbReference type="PANTHER" id="PTHR43318:SF1">
    <property type="entry name" value="POLYSACCHARIDE BIOSYNTHESIS PROTEIN EPSC-RELATED"/>
    <property type="match status" value="1"/>
</dbReference>
<accession>A7TB45</accession>
<feature type="non-terminal residue" evidence="3">
    <location>
        <position position="1"/>
    </location>
</feature>
<dbReference type="KEGG" id="nve:5525167"/>
<dbReference type="SUPFAM" id="SSF51735">
    <property type="entry name" value="NAD(P)-binding Rossmann-fold domains"/>
    <property type="match status" value="1"/>
</dbReference>
<dbReference type="CDD" id="cd05237">
    <property type="entry name" value="UDP_invert_4-6DH_SDR_e"/>
    <property type="match status" value="1"/>
</dbReference>
<dbReference type="InterPro" id="IPR003869">
    <property type="entry name" value="Polysac_CapD-like"/>
</dbReference>
<dbReference type="HOGENOM" id="CLU_013560_4_0_1"/>
<dbReference type="InParanoid" id="A7TB45"/>
<name>A7TB45_NEMVE</name>
<evidence type="ECO:0000313" key="4">
    <source>
        <dbReference type="Proteomes" id="UP000001593"/>
    </source>
</evidence>
<evidence type="ECO:0000313" key="3">
    <source>
        <dbReference type="EMBL" id="EDO26771.1"/>
    </source>
</evidence>
<reference evidence="3 4" key="1">
    <citation type="journal article" date="2007" name="Science">
        <title>Sea anemone genome reveals ancestral eumetazoan gene repertoire and genomic organization.</title>
        <authorList>
            <person name="Putnam N.H."/>
            <person name="Srivastava M."/>
            <person name="Hellsten U."/>
            <person name="Dirks B."/>
            <person name="Chapman J."/>
            <person name="Salamov A."/>
            <person name="Terry A."/>
            <person name="Shapiro H."/>
            <person name="Lindquist E."/>
            <person name="Kapitonov V.V."/>
            <person name="Jurka J."/>
            <person name="Genikhovich G."/>
            <person name="Grigoriev I.V."/>
            <person name="Lucas S.M."/>
            <person name="Steele R.E."/>
            <person name="Finnerty J.R."/>
            <person name="Technau U."/>
            <person name="Martindale M.Q."/>
            <person name="Rokhsar D.S."/>
        </authorList>
    </citation>
    <scope>NUCLEOTIDE SEQUENCE [LARGE SCALE GENOMIC DNA]</scope>
    <source>
        <strain evidence="4">CH2 X CH6</strain>
    </source>
</reference>
<dbReference type="Gene3D" id="3.40.50.720">
    <property type="entry name" value="NAD(P)-binding Rossmann-like Domain"/>
    <property type="match status" value="1"/>
</dbReference>
<dbReference type="STRING" id="45351.A7TB45"/>
<dbReference type="InterPro" id="IPR036291">
    <property type="entry name" value="NAD(P)-bd_dom_sf"/>
</dbReference>
<dbReference type="PANTHER" id="PTHR43318">
    <property type="entry name" value="UDP-N-ACETYLGLUCOSAMINE 4,6-DEHYDRATASE"/>
    <property type="match status" value="1"/>
</dbReference>
<keyword evidence="4" id="KW-1185">Reference proteome</keyword>